<keyword evidence="5" id="KW-0805">Transcription regulation</keyword>
<dbReference type="InterPro" id="IPR047862">
    <property type="entry name" value="TSC22/BUN_CS"/>
</dbReference>
<dbReference type="PROSITE" id="PS01289">
    <property type="entry name" value="TSC22"/>
    <property type="match status" value="1"/>
</dbReference>
<evidence type="ECO:0000256" key="8">
    <source>
        <dbReference type="ARBA" id="ARBA00039911"/>
    </source>
</evidence>
<evidence type="ECO:0000313" key="12">
    <source>
        <dbReference type="Proteomes" id="UP000637704"/>
    </source>
</evidence>
<evidence type="ECO:0000256" key="9">
    <source>
        <dbReference type="SAM" id="Coils"/>
    </source>
</evidence>
<keyword evidence="12" id="KW-1185">Reference proteome</keyword>
<organism evidence="11 12">
    <name type="scientific">Eolophus roseicapilla</name>
    <name type="common">Galah cockatoo</name>
    <name type="synonym">Cacatua roseicapilla</name>
    <dbReference type="NCBI Taxonomy" id="176039"/>
    <lineage>
        <taxon>Eukaryota</taxon>
        <taxon>Metazoa</taxon>
        <taxon>Chordata</taxon>
        <taxon>Craniata</taxon>
        <taxon>Vertebrata</taxon>
        <taxon>Euteleostomi</taxon>
        <taxon>Archelosauria</taxon>
        <taxon>Archosauria</taxon>
        <taxon>Dinosauria</taxon>
        <taxon>Saurischia</taxon>
        <taxon>Theropoda</taxon>
        <taxon>Coelurosauria</taxon>
        <taxon>Aves</taxon>
        <taxon>Neognathae</taxon>
        <taxon>Neoaves</taxon>
        <taxon>Telluraves</taxon>
        <taxon>Australaves</taxon>
        <taxon>Psittaciformes</taxon>
        <taxon>Cacatuidae</taxon>
        <taxon>Eolophus</taxon>
    </lineage>
</organism>
<comment type="caution">
    <text evidence="11">The sequence shown here is derived from an EMBL/GenBank/DDBJ whole genome shotgun (WGS) entry which is preliminary data.</text>
</comment>
<evidence type="ECO:0000256" key="10">
    <source>
        <dbReference type="SAM" id="MobiDB-lite"/>
    </source>
</evidence>
<feature type="region of interest" description="Disordered" evidence="10">
    <location>
        <begin position="1"/>
        <end position="26"/>
    </location>
</feature>
<evidence type="ECO:0000256" key="3">
    <source>
        <dbReference type="ARBA" id="ARBA00007908"/>
    </source>
</evidence>
<dbReference type="Proteomes" id="UP000637704">
    <property type="component" value="Unassembled WGS sequence"/>
</dbReference>
<dbReference type="EMBL" id="WBNI01011921">
    <property type="protein sequence ID" value="NXD74806.1"/>
    <property type="molecule type" value="Genomic_DNA"/>
</dbReference>
<feature type="non-terminal residue" evidence="11">
    <location>
        <position position="190"/>
    </location>
</feature>
<proteinExistence type="inferred from homology"/>
<comment type="similarity">
    <text evidence="3">Belongs to the TSC-22/Dip/Bun family.</text>
</comment>
<dbReference type="GO" id="GO:0005829">
    <property type="term" value="C:cytosol"/>
    <property type="evidence" value="ECO:0007669"/>
    <property type="project" value="TreeGrafter"/>
</dbReference>
<protein>
    <recommendedName>
        <fullName evidence="8">TSC22 domain family protein 1</fullName>
    </recommendedName>
</protein>
<evidence type="ECO:0000256" key="4">
    <source>
        <dbReference type="ARBA" id="ARBA00022490"/>
    </source>
</evidence>
<dbReference type="GO" id="GO:0006357">
    <property type="term" value="P:regulation of transcription by RNA polymerase II"/>
    <property type="evidence" value="ECO:0007669"/>
    <property type="project" value="InterPro"/>
</dbReference>
<dbReference type="GO" id="GO:0005634">
    <property type="term" value="C:nucleus"/>
    <property type="evidence" value="ECO:0007669"/>
    <property type="project" value="UniProtKB-SubCell"/>
</dbReference>
<dbReference type="PANTHER" id="PTHR46745:SF1">
    <property type="entry name" value="TSC22 DOMAIN FAMILY PROTEIN 1"/>
    <property type="match status" value="1"/>
</dbReference>
<dbReference type="CDD" id="cd21941">
    <property type="entry name" value="ZIP_TSC22D4"/>
    <property type="match status" value="1"/>
</dbReference>
<dbReference type="Pfam" id="PF01166">
    <property type="entry name" value="TSC22"/>
    <property type="match status" value="1"/>
</dbReference>
<sequence length="190" mass="20222">MSRKKSGFAITSVRGGAGDGAAMEPAAGSSSRFRLIRFPAPAEPSRRGRWVCRDSYERVGGGRVALSLGSPLPRPLPTATAAPRSLGAFAELVQALPPEPSTGGGAALSARWGLAGEEDEEEGTGSGVTAIDNKIEQAMDLVKSHLLLAVREEVELLREQLKELRERRAALERENGLLRALATPEQLSRL</sequence>
<keyword evidence="7" id="KW-0539">Nucleus</keyword>
<evidence type="ECO:0000256" key="5">
    <source>
        <dbReference type="ARBA" id="ARBA00023015"/>
    </source>
</evidence>
<dbReference type="SUPFAM" id="SSF58026">
    <property type="entry name" value="Delta-sleep-inducing peptide immunoreactive peptide"/>
    <property type="match status" value="1"/>
</dbReference>
<dbReference type="AlphaFoldDB" id="A0A851Y485"/>
<name>A0A851Y485_EOLRO</name>
<evidence type="ECO:0000313" key="11">
    <source>
        <dbReference type="EMBL" id="NXD74806.1"/>
    </source>
</evidence>
<feature type="coiled-coil region" evidence="9">
    <location>
        <begin position="147"/>
        <end position="181"/>
    </location>
</feature>
<keyword evidence="4" id="KW-0963">Cytoplasm</keyword>
<feature type="non-terminal residue" evidence="11">
    <location>
        <position position="1"/>
    </location>
</feature>
<dbReference type="InterPro" id="IPR000580">
    <property type="entry name" value="TSC22/Bun"/>
</dbReference>
<dbReference type="PANTHER" id="PTHR46745">
    <property type="entry name" value="TSC22 DOMAIN FAMILY PROTEIN 1"/>
    <property type="match status" value="1"/>
</dbReference>
<evidence type="ECO:0000256" key="6">
    <source>
        <dbReference type="ARBA" id="ARBA00023163"/>
    </source>
</evidence>
<dbReference type="GO" id="GO:0008284">
    <property type="term" value="P:positive regulation of cell population proliferation"/>
    <property type="evidence" value="ECO:0007669"/>
    <property type="project" value="TreeGrafter"/>
</dbReference>
<evidence type="ECO:0000256" key="1">
    <source>
        <dbReference type="ARBA" id="ARBA00004123"/>
    </source>
</evidence>
<reference evidence="11" key="1">
    <citation type="submission" date="2019-09" db="EMBL/GenBank/DDBJ databases">
        <title>Bird 10,000 Genomes (B10K) Project - Family phase.</title>
        <authorList>
            <person name="Zhang G."/>
        </authorList>
    </citation>
    <scope>NUCLEOTIDE SEQUENCE</scope>
    <source>
        <strain evidence="11">B10K-DU-025-06</strain>
        <tissue evidence="11">Mixed tissue sample</tissue>
    </source>
</reference>
<gene>
    <name evidence="11" type="primary">Tsc22d3_1</name>
    <name evidence="11" type="ORF">EOLROS_R15145</name>
</gene>
<evidence type="ECO:0000256" key="2">
    <source>
        <dbReference type="ARBA" id="ARBA00004496"/>
    </source>
</evidence>
<dbReference type="GO" id="GO:0043066">
    <property type="term" value="P:negative regulation of apoptotic process"/>
    <property type="evidence" value="ECO:0007669"/>
    <property type="project" value="TreeGrafter"/>
</dbReference>
<keyword evidence="6" id="KW-0804">Transcription</keyword>
<accession>A0A851Y485</accession>
<comment type="subcellular location">
    <subcellularLocation>
        <location evidence="2">Cytoplasm</location>
    </subcellularLocation>
    <subcellularLocation>
        <location evidence="1">Nucleus</location>
    </subcellularLocation>
</comment>
<evidence type="ECO:0000256" key="7">
    <source>
        <dbReference type="ARBA" id="ARBA00023242"/>
    </source>
</evidence>
<keyword evidence="9" id="KW-0175">Coiled coil</keyword>
<dbReference type="Gene3D" id="1.20.5.490">
    <property type="entry name" value="Single helix bin"/>
    <property type="match status" value="1"/>
</dbReference>